<keyword evidence="5 6" id="KW-0408">Iron</keyword>
<evidence type="ECO:0000313" key="9">
    <source>
        <dbReference type="EMBL" id="PIM95483.1"/>
    </source>
</evidence>
<dbReference type="InterPro" id="IPR002327">
    <property type="entry name" value="Cyt_c_1A/1B"/>
</dbReference>
<organism evidence="9 10">
    <name type="scientific">Candidatus Hodgkinia cicadicola</name>
    <dbReference type="NCBI Taxonomy" id="573658"/>
    <lineage>
        <taxon>Bacteria</taxon>
        <taxon>Pseudomonadati</taxon>
        <taxon>Pseudomonadota</taxon>
        <taxon>Alphaproteobacteria</taxon>
        <taxon>Hyphomicrobiales</taxon>
        <taxon>Candidatus Hodgkinia</taxon>
    </lineage>
</organism>
<dbReference type="Gene3D" id="1.10.760.10">
    <property type="entry name" value="Cytochrome c-like domain"/>
    <property type="match status" value="1"/>
</dbReference>
<keyword evidence="10" id="KW-1185">Reference proteome</keyword>
<gene>
    <name evidence="9" type="primary">cycM</name>
    <name evidence="9" type="ORF">magneo_128</name>
</gene>
<dbReference type="InterPro" id="IPR009056">
    <property type="entry name" value="Cyt_c-like_dom"/>
</dbReference>
<dbReference type="Proteomes" id="UP000228684">
    <property type="component" value="Unassembled WGS sequence"/>
</dbReference>
<reference evidence="9" key="1">
    <citation type="submission" date="2017-09" db="EMBL/GenBank/DDBJ databases">
        <authorList>
            <person name="Campbell M.A."/>
            <person name="Lukasik P."/>
            <person name="Simon C."/>
            <person name="McCutcheon J.P."/>
        </authorList>
    </citation>
    <scope>NUCLEOTIDE SEQUENCE [LARGE SCALE GENOMIC DNA]</scope>
    <source>
        <strain evidence="9">MAGNEO</strain>
    </source>
</reference>
<name>A0ABX4MFX8_9HYPH</name>
<dbReference type="SUPFAM" id="SSF46626">
    <property type="entry name" value="Cytochrome c"/>
    <property type="match status" value="1"/>
</dbReference>
<sequence length="190" mass="21797">MRSLMLLEQMKSGVIDILERIKILYLTGLLSGFIVYPTILSTSKLYPNIIRKQVVIRSIKSKTNKQPQALNTLLLCSSLNRGERYFSVCSGCHSVEVDKSHKLGPNLWNIIFRPIAGCSNYIYSPALIKLSDLKWTLNYLNKFIKHPLGFVNGTYMNFSGIKDPVERMDILGYLNYNSFEPLSFNKFKFN</sequence>
<evidence type="ECO:0000256" key="6">
    <source>
        <dbReference type="PROSITE-ProRule" id="PRU00433"/>
    </source>
</evidence>
<dbReference type="EMBL" id="NXGM01000025">
    <property type="protein sequence ID" value="PIM95483.1"/>
    <property type="molecule type" value="Genomic_DNA"/>
</dbReference>
<keyword evidence="3 6" id="KW-0479">Metal-binding</keyword>
<evidence type="ECO:0000256" key="7">
    <source>
        <dbReference type="SAM" id="Phobius"/>
    </source>
</evidence>
<keyword evidence="7" id="KW-0812">Transmembrane</keyword>
<accession>A0ABX4MFX8</accession>
<dbReference type="InterPro" id="IPR036909">
    <property type="entry name" value="Cyt_c-like_dom_sf"/>
</dbReference>
<evidence type="ECO:0000256" key="4">
    <source>
        <dbReference type="ARBA" id="ARBA00022982"/>
    </source>
</evidence>
<keyword evidence="7" id="KW-1133">Transmembrane helix</keyword>
<evidence type="ECO:0000256" key="5">
    <source>
        <dbReference type="ARBA" id="ARBA00023004"/>
    </source>
</evidence>
<protein>
    <submittedName>
        <fullName evidence="9">Cytochrome c</fullName>
    </submittedName>
</protein>
<comment type="caution">
    <text evidence="9">The sequence shown here is derived from an EMBL/GenBank/DDBJ whole genome shotgun (WGS) entry which is preliminary data.</text>
</comment>
<feature type="transmembrane region" description="Helical" evidence="7">
    <location>
        <begin position="21"/>
        <end position="39"/>
    </location>
</feature>
<keyword evidence="7" id="KW-0472">Membrane</keyword>
<evidence type="ECO:0000313" key="10">
    <source>
        <dbReference type="Proteomes" id="UP000228684"/>
    </source>
</evidence>
<dbReference type="PANTHER" id="PTHR11961">
    <property type="entry name" value="CYTOCHROME C"/>
    <property type="match status" value="1"/>
</dbReference>
<dbReference type="PROSITE" id="PS51007">
    <property type="entry name" value="CYTC"/>
    <property type="match status" value="1"/>
</dbReference>
<evidence type="ECO:0000256" key="1">
    <source>
        <dbReference type="ARBA" id="ARBA00022448"/>
    </source>
</evidence>
<keyword evidence="1" id="KW-0813">Transport</keyword>
<dbReference type="PRINTS" id="PR00604">
    <property type="entry name" value="CYTCHRMECIAB"/>
</dbReference>
<feature type="domain" description="Cytochrome c" evidence="8">
    <location>
        <begin position="77"/>
        <end position="178"/>
    </location>
</feature>
<keyword evidence="2 6" id="KW-0349">Heme</keyword>
<evidence type="ECO:0000259" key="8">
    <source>
        <dbReference type="PROSITE" id="PS51007"/>
    </source>
</evidence>
<keyword evidence="4" id="KW-0249">Electron transport</keyword>
<proteinExistence type="predicted"/>
<evidence type="ECO:0000256" key="2">
    <source>
        <dbReference type="ARBA" id="ARBA00022617"/>
    </source>
</evidence>
<evidence type="ECO:0000256" key="3">
    <source>
        <dbReference type="ARBA" id="ARBA00022723"/>
    </source>
</evidence>